<keyword evidence="5" id="KW-1185">Reference proteome</keyword>
<dbReference type="GO" id="GO:0003677">
    <property type="term" value="F:DNA binding"/>
    <property type="evidence" value="ECO:0007669"/>
    <property type="project" value="UniProtKB-UniRule"/>
</dbReference>
<evidence type="ECO:0000256" key="1">
    <source>
        <dbReference type="ARBA" id="ARBA00023125"/>
    </source>
</evidence>
<dbReference type="AlphaFoldDB" id="M4VAM9"/>
<dbReference type="RefSeq" id="WP_015470947.1">
    <property type="nucleotide sequence ID" value="NC_020813.1"/>
</dbReference>
<sequence>MKTKERILLGALDLFNTHAASEVTTNDIARDLKMSPGNLYFHYKNKEQIIRELFKRLAAETTEIWQPQTKLAKKNQQMQLIDFIDKNLELYWKYRFFHRELYTLRKKDPELSKLWRAHLKKLGRHMIILHKHWVRSGYMEPIKSKNELEFVGELLFVASNSFMQFFETVDRAPNQRTVEKAKRHIMRMLTPYLSGEIRATFEKYIQ</sequence>
<dbReference type="Pfam" id="PF00440">
    <property type="entry name" value="TetR_N"/>
    <property type="match status" value="1"/>
</dbReference>
<dbReference type="KEGG" id="bex:A11Q_2241"/>
<reference evidence="4 5" key="1">
    <citation type="journal article" date="2013" name="ISME J.">
        <title>By their genes ye shall know them: genomic signatures of predatory bacteria.</title>
        <authorList>
            <person name="Pasternak Z."/>
            <person name="Pietrokovski S."/>
            <person name="Rotem O."/>
            <person name="Gophna U."/>
            <person name="Lurie-Weinberger M.N."/>
            <person name="Jurkevitch E."/>
        </authorList>
    </citation>
    <scope>NUCLEOTIDE SEQUENCE [LARGE SCALE GENOMIC DNA]</scope>
    <source>
        <strain evidence="4 5">JSS</strain>
    </source>
</reference>
<dbReference type="OrthoDB" id="5291629at2"/>
<dbReference type="Proteomes" id="UP000012040">
    <property type="component" value="Chromosome"/>
</dbReference>
<dbReference type="SUPFAM" id="SSF46689">
    <property type="entry name" value="Homeodomain-like"/>
    <property type="match status" value="1"/>
</dbReference>
<dbReference type="InterPro" id="IPR009057">
    <property type="entry name" value="Homeodomain-like_sf"/>
</dbReference>
<organism evidence="4 5">
    <name type="scientific">Pseudobdellovibrio exovorus JSS</name>
    <dbReference type="NCBI Taxonomy" id="1184267"/>
    <lineage>
        <taxon>Bacteria</taxon>
        <taxon>Pseudomonadati</taxon>
        <taxon>Bdellovibrionota</taxon>
        <taxon>Bdellovibrionia</taxon>
        <taxon>Bdellovibrionales</taxon>
        <taxon>Pseudobdellovibrionaceae</taxon>
        <taxon>Pseudobdellovibrio</taxon>
    </lineage>
</organism>
<dbReference type="Gene3D" id="1.10.357.10">
    <property type="entry name" value="Tetracycline Repressor, domain 2"/>
    <property type="match status" value="1"/>
</dbReference>
<dbReference type="PROSITE" id="PS50977">
    <property type="entry name" value="HTH_TETR_2"/>
    <property type="match status" value="1"/>
</dbReference>
<dbReference type="InterPro" id="IPR050624">
    <property type="entry name" value="HTH-type_Tx_Regulator"/>
</dbReference>
<evidence type="ECO:0000313" key="5">
    <source>
        <dbReference type="Proteomes" id="UP000012040"/>
    </source>
</evidence>
<dbReference type="EMBL" id="CP003537">
    <property type="protein sequence ID" value="AGH96457.1"/>
    <property type="molecule type" value="Genomic_DNA"/>
</dbReference>
<proteinExistence type="predicted"/>
<feature type="DNA-binding region" description="H-T-H motif" evidence="2">
    <location>
        <begin position="24"/>
        <end position="43"/>
    </location>
</feature>
<protein>
    <submittedName>
        <fullName evidence="4">TetR family transcriptional regulator</fullName>
    </submittedName>
</protein>
<gene>
    <name evidence="4" type="ORF">A11Q_2241</name>
</gene>
<dbReference type="InterPro" id="IPR001647">
    <property type="entry name" value="HTH_TetR"/>
</dbReference>
<accession>M4VAM9</accession>
<name>M4VAM9_9BACT</name>
<dbReference type="Pfam" id="PF13972">
    <property type="entry name" value="TetR"/>
    <property type="match status" value="1"/>
</dbReference>
<dbReference type="InterPro" id="IPR025722">
    <property type="entry name" value="TetR"/>
</dbReference>
<dbReference type="STRING" id="1184267.A11Q_2241"/>
<dbReference type="PANTHER" id="PTHR43479">
    <property type="entry name" value="ACREF/ENVCD OPERON REPRESSOR-RELATED"/>
    <property type="match status" value="1"/>
</dbReference>
<evidence type="ECO:0000256" key="2">
    <source>
        <dbReference type="PROSITE-ProRule" id="PRU00335"/>
    </source>
</evidence>
<dbReference type="PATRIC" id="fig|1184267.3.peg.2270"/>
<feature type="domain" description="HTH tetR-type" evidence="3">
    <location>
        <begin position="1"/>
        <end position="61"/>
    </location>
</feature>
<dbReference type="PANTHER" id="PTHR43479:SF11">
    <property type="entry name" value="ACREF_ENVCD OPERON REPRESSOR-RELATED"/>
    <property type="match status" value="1"/>
</dbReference>
<dbReference type="eggNOG" id="COG1309">
    <property type="taxonomic scope" value="Bacteria"/>
</dbReference>
<evidence type="ECO:0000313" key="4">
    <source>
        <dbReference type="EMBL" id="AGH96457.1"/>
    </source>
</evidence>
<evidence type="ECO:0000259" key="3">
    <source>
        <dbReference type="PROSITE" id="PS50977"/>
    </source>
</evidence>
<keyword evidence="1 2" id="KW-0238">DNA-binding</keyword>
<dbReference type="HOGENOM" id="CLU_091262_0_0_7"/>